<feature type="transmembrane region" description="Helical" evidence="9">
    <location>
        <begin position="110"/>
        <end position="132"/>
    </location>
</feature>
<feature type="transmembrane region" description="Helical" evidence="9">
    <location>
        <begin position="359"/>
        <end position="378"/>
    </location>
</feature>
<dbReference type="InterPro" id="IPR026030">
    <property type="entry name" value="Pur-cyt_permease_Fcy2/21/22"/>
</dbReference>
<evidence type="ECO:0000256" key="2">
    <source>
        <dbReference type="ARBA" id="ARBA00008974"/>
    </source>
</evidence>
<dbReference type="EMBL" id="JACHJV010000001">
    <property type="protein sequence ID" value="MBB4926278.1"/>
    <property type="molecule type" value="Genomic_DNA"/>
</dbReference>
<reference evidence="10 11" key="1">
    <citation type="submission" date="2020-08" db="EMBL/GenBank/DDBJ databases">
        <title>Sequencing the genomes of 1000 actinobacteria strains.</title>
        <authorList>
            <person name="Klenk H.-P."/>
        </authorList>
    </citation>
    <scope>NUCLEOTIDE SEQUENCE [LARGE SCALE GENOMIC DNA]</scope>
    <source>
        <strain evidence="10 11">DSM 41654</strain>
    </source>
</reference>
<feature type="compositionally biased region" description="Low complexity" evidence="8">
    <location>
        <begin position="1"/>
        <end position="15"/>
    </location>
</feature>
<feature type="transmembrane region" description="Helical" evidence="9">
    <location>
        <begin position="72"/>
        <end position="90"/>
    </location>
</feature>
<dbReference type="AlphaFoldDB" id="A0A7W7VXS6"/>
<accession>A0A7W7VXS6</accession>
<keyword evidence="11" id="KW-1185">Reference proteome</keyword>
<dbReference type="Pfam" id="PF02133">
    <property type="entry name" value="Transp_cyt_pur"/>
    <property type="match status" value="2"/>
</dbReference>
<keyword evidence="4 9" id="KW-0812">Transmembrane</keyword>
<comment type="caution">
    <text evidence="10">The sequence shown here is derived from an EMBL/GenBank/DDBJ whole genome shotgun (WGS) entry which is preliminary data.</text>
</comment>
<keyword evidence="6 7" id="KW-0472">Membrane</keyword>
<feature type="transmembrane region" description="Helical" evidence="9">
    <location>
        <begin position="251"/>
        <end position="271"/>
    </location>
</feature>
<dbReference type="Proteomes" id="UP000540506">
    <property type="component" value="Unassembled WGS sequence"/>
</dbReference>
<comment type="subcellular location">
    <subcellularLocation>
        <location evidence="1">Membrane</location>
        <topology evidence="1">Multi-pass membrane protein</topology>
    </subcellularLocation>
</comment>
<feature type="transmembrane region" description="Helical" evidence="9">
    <location>
        <begin position="432"/>
        <end position="457"/>
    </location>
</feature>
<feature type="transmembrane region" description="Helical" evidence="9">
    <location>
        <begin position="291"/>
        <end position="311"/>
    </location>
</feature>
<evidence type="ECO:0000256" key="8">
    <source>
        <dbReference type="SAM" id="MobiDB-lite"/>
    </source>
</evidence>
<comment type="similarity">
    <text evidence="2 7">Belongs to the purine-cytosine permease (2.A.39) family.</text>
</comment>
<gene>
    <name evidence="10" type="ORF">FHR34_005271</name>
</gene>
<proteinExistence type="inferred from homology"/>
<dbReference type="PIRSF" id="PIRSF002744">
    <property type="entry name" value="Pur-cyt_permease"/>
    <property type="match status" value="1"/>
</dbReference>
<feature type="transmembrane region" description="Helical" evidence="9">
    <location>
        <begin position="46"/>
        <end position="66"/>
    </location>
</feature>
<dbReference type="PANTHER" id="PTHR31806:SF1">
    <property type="entry name" value="PURINE-CYTOSINE PERMEASE FCY2-RELATED"/>
    <property type="match status" value="1"/>
</dbReference>
<keyword evidence="3 7" id="KW-0813">Transport</keyword>
<evidence type="ECO:0000256" key="7">
    <source>
        <dbReference type="PIRNR" id="PIRNR002744"/>
    </source>
</evidence>
<feature type="transmembrane region" description="Helical" evidence="9">
    <location>
        <begin position="390"/>
        <end position="411"/>
    </location>
</feature>
<dbReference type="GO" id="GO:0005886">
    <property type="term" value="C:plasma membrane"/>
    <property type="evidence" value="ECO:0007669"/>
    <property type="project" value="TreeGrafter"/>
</dbReference>
<evidence type="ECO:0000256" key="6">
    <source>
        <dbReference type="ARBA" id="ARBA00023136"/>
    </source>
</evidence>
<evidence type="ECO:0000256" key="1">
    <source>
        <dbReference type="ARBA" id="ARBA00004141"/>
    </source>
</evidence>
<evidence type="ECO:0000313" key="11">
    <source>
        <dbReference type="Proteomes" id="UP000540506"/>
    </source>
</evidence>
<sequence>MPRLTPRFAPRARPPSSERRSMFERHSIDHVPADERHGTVRQQGPFWFLGNFQPCTVALGFIGPALGLSVGWTVLAGLLGIALGTVFMAVHAGQGPRLGLPQLVQSRAQFGYRGVVLVLAGALLTFVGFNVVNLLIVDAGLHGLFGWSTTGGALAATLAATALAAWGHDWLHRAFRLLFWLSLPLWLLLSAGLLAGWAGPAAPDPGGFTAAAFAAQFTAAAGYNLTFVPYVSDYSRYLPHTTRATQLARHVFWGAAASPCWLIPIGAWLAARLGSTDPLLGLAEAGNRVTAHLGSALAPLTLLALVAVMGLNAYSGMLTLLTAADSLRIRPARPGRPTHPGCPTQPGRPAHPEPVRGPVARLLALGALALAWSALALGPTAQVSATLDDAVLLMLYLLAPWSAINLVDDLLVRRGRYAVTQLSRPDGLYGNWAWRGILAYCCALAACFPFATLSFFTGPAARALGGVDLAFVVGLTVAGTLYRVFARSLDLAAEAPVVAASERELALQELALSS</sequence>
<keyword evidence="5 9" id="KW-1133">Transmembrane helix</keyword>
<evidence type="ECO:0000256" key="4">
    <source>
        <dbReference type="ARBA" id="ARBA00022692"/>
    </source>
</evidence>
<feature type="region of interest" description="Disordered" evidence="8">
    <location>
        <begin position="1"/>
        <end position="23"/>
    </location>
</feature>
<dbReference type="GO" id="GO:0022857">
    <property type="term" value="F:transmembrane transporter activity"/>
    <property type="evidence" value="ECO:0007669"/>
    <property type="project" value="InterPro"/>
</dbReference>
<feature type="transmembrane region" description="Helical" evidence="9">
    <location>
        <begin position="210"/>
        <end position="231"/>
    </location>
</feature>
<organism evidence="10 11">
    <name type="scientific">Kitasatospora kifunensis</name>
    <name type="common">Streptomyces kifunensis</name>
    <dbReference type="NCBI Taxonomy" id="58351"/>
    <lineage>
        <taxon>Bacteria</taxon>
        <taxon>Bacillati</taxon>
        <taxon>Actinomycetota</taxon>
        <taxon>Actinomycetes</taxon>
        <taxon>Kitasatosporales</taxon>
        <taxon>Streptomycetaceae</taxon>
        <taxon>Kitasatospora</taxon>
    </lineage>
</organism>
<evidence type="ECO:0000256" key="5">
    <source>
        <dbReference type="ARBA" id="ARBA00022989"/>
    </source>
</evidence>
<name>A0A7W7VXS6_KITKI</name>
<dbReference type="Gene3D" id="1.10.4160.10">
    <property type="entry name" value="Hydantoin permease"/>
    <property type="match status" value="1"/>
</dbReference>
<dbReference type="PANTHER" id="PTHR31806">
    <property type="entry name" value="PURINE-CYTOSINE PERMEASE FCY2-RELATED"/>
    <property type="match status" value="1"/>
</dbReference>
<protein>
    <submittedName>
        <fullName evidence="10">Purine-cytosine permease-like protein</fullName>
    </submittedName>
</protein>
<evidence type="ECO:0000313" key="10">
    <source>
        <dbReference type="EMBL" id="MBB4926278.1"/>
    </source>
</evidence>
<evidence type="ECO:0000256" key="9">
    <source>
        <dbReference type="SAM" id="Phobius"/>
    </source>
</evidence>
<feature type="transmembrane region" description="Helical" evidence="9">
    <location>
        <begin position="463"/>
        <end position="482"/>
    </location>
</feature>
<dbReference type="InterPro" id="IPR001248">
    <property type="entry name" value="Pur-cyt_permease"/>
</dbReference>
<evidence type="ECO:0000256" key="3">
    <source>
        <dbReference type="ARBA" id="ARBA00022448"/>
    </source>
</evidence>
<feature type="transmembrane region" description="Helical" evidence="9">
    <location>
        <begin position="177"/>
        <end position="198"/>
    </location>
</feature>
<dbReference type="RefSeq" id="WP_221521639.1">
    <property type="nucleotide sequence ID" value="NZ_JACHJV010000001.1"/>
</dbReference>
<feature type="transmembrane region" description="Helical" evidence="9">
    <location>
        <begin position="144"/>
        <end position="165"/>
    </location>
</feature>